<dbReference type="GO" id="GO:0046872">
    <property type="term" value="F:metal ion binding"/>
    <property type="evidence" value="ECO:0007669"/>
    <property type="project" value="UniProtKB-KW"/>
</dbReference>
<evidence type="ECO:0000256" key="2">
    <source>
        <dbReference type="ARBA" id="ARBA00022670"/>
    </source>
</evidence>
<dbReference type="EMBL" id="AZIL01002199">
    <property type="protein sequence ID" value="EWM22335.1"/>
    <property type="molecule type" value="Genomic_DNA"/>
</dbReference>
<keyword evidence="5 6" id="KW-0482">Metalloprotease</keyword>
<keyword evidence="3 6" id="KW-0479">Metal-binding</keyword>
<evidence type="ECO:0000313" key="9">
    <source>
        <dbReference type="Proteomes" id="UP000019335"/>
    </source>
</evidence>
<keyword evidence="2 6" id="KW-0645">Protease</keyword>
<organism evidence="8 9">
    <name type="scientific">Nannochloropsis gaditana</name>
    <dbReference type="NCBI Taxonomy" id="72520"/>
    <lineage>
        <taxon>Eukaryota</taxon>
        <taxon>Sar</taxon>
        <taxon>Stramenopiles</taxon>
        <taxon>Ochrophyta</taxon>
        <taxon>Eustigmatophyceae</taxon>
        <taxon>Eustigmatales</taxon>
        <taxon>Monodopsidaceae</taxon>
        <taxon>Nannochloropsis</taxon>
    </lineage>
</organism>
<dbReference type="InterPro" id="IPR019165">
    <property type="entry name" value="Peptidase_M76_ATP23"/>
</dbReference>
<dbReference type="Pfam" id="PF09768">
    <property type="entry name" value="Peptidase_M76"/>
    <property type="match status" value="1"/>
</dbReference>
<dbReference type="GO" id="GO:0004222">
    <property type="term" value="F:metalloendopeptidase activity"/>
    <property type="evidence" value="ECO:0007669"/>
    <property type="project" value="InterPro"/>
</dbReference>
<protein>
    <recommendedName>
        <fullName evidence="6">Mitochondrial inner membrane protease ATP23</fullName>
        <ecNumber evidence="6">3.4.24.-</ecNumber>
    </recommendedName>
</protein>
<evidence type="ECO:0000256" key="4">
    <source>
        <dbReference type="ARBA" id="ARBA00022801"/>
    </source>
</evidence>
<dbReference type="GO" id="GO:0034982">
    <property type="term" value="P:mitochondrial protein processing"/>
    <property type="evidence" value="ECO:0007669"/>
    <property type="project" value="TreeGrafter"/>
</dbReference>
<feature type="region of interest" description="Disordered" evidence="7">
    <location>
        <begin position="71"/>
        <end position="116"/>
    </location>
</feature>
<sequence length="344" mass="36433">MKYLWEDGILRESRRETFTKKRSTIRRMDCLKCKASLKAIMARPRPKALLDALADTGIQTLENVPESRRAAIAASTQRHQGTGQPDREGGILRGNTGPGDHGGRERGLAEQGGGGGGSTLNIKCINCAEEGLAMKARAYMEAPPMSVVLCANRLQDRREMEEALVHELVHVYDHALVQMDLTTCKDLAYSEVRAAREAECHYTPQLCSWFKKQCVQSTATRSTATIFPTEGAACVAAVFEKAYRDVGPKKLHGDLAIGAGESGGGRLLGGVAKPAPSPASRAATAASLPSRMFPAFPGSSSSPSSSPRVSLFPLSHAQSEGGLAKALAGAFGLGSPGAKEGSRA</sequence>
<name>W7T5R7_9STRA</name>
<keyword evidence="4 6" id="KW-0378">Hydrolase</keyword>
<accession>W7T5R7</accession>
<dbReference type="GO" id="GO:0033615">
    <property type="term" value="P:mitochondrial proton-transporting ATP synthase complex assembly"/>
    <property type="evidence" value="ECO:0007669"/>
    <property type="project" value="TreeGrafter"/>
</dbReference>
<dbReference type="GO" id="GO:0005739">
    <property type="term" value="C:mitochondrion"/>
    <property type="evidence" value="ECO:0007669"/>
    <property type="project" value="GOC"/>
</dbReference>
<dbReference type="AlphaFoldDB" id="W7T5R7"/>
<evidence type="ECO:0000256" key="7">
    <source>
        <dbReference type="SAM" id="MobiDB-lite"/>
    </source>
</evidence>
<evidence type="ECO:0000256" key="6">
    <source>
        <dbReference type="RuleBase" id="RU364057"/>
    </source>
</evidence>
<reference evidence="8 9" key="1">
    <citation type="journal article" date="2014" name="Mol. Plant">
        <title>Chromosome Scale Genome Assembly and Transcriptome Profiling of Nannochloropsis gaditana in Nitrogen Depletion.</title>
        <authorList>
            <person name="Corteggiani Carpinelli E."/>
            <person name="Telatin A."/>
            <person name="Vitulo N."/>
            <person name="Forcato C."/>
            <person name="D'Angelo M."/>
            <person name="Schiavon R."/>
            <person name="Vezzi A."/>
            <person name="Giacometti G.M."/>
            <person name="Morosinotto T."/>
            <person name="Valle G."/>
        </authorList>
    </citation>
    <scope>NUCLEOTIDE SEQUENCE [LARGE SCALE GENOMIC DNA]</scope>
    <source>
        <strain evidence="8 9">B-31</strain>
    </source>
</reference>
<evidence type="ECO:0000313" key="8">
    <source>
        <dbReference type="EMBL" id="EWM22335.1"/>
    </source>
</evidence>
<dbReference type="EC" id="3.4.24.-" evidence="6"/>
<keyword evidence="9" id="KW-1185">Reference proteome</keyword>
<evidence type="ECO:0000256" key="5">
    <source>
        <dbReference type="ARBA" id="ARBA00023049"/>
    </source>
</evidence>
<dbReference type="OrthoDB" id="206014at2759"/>
<comment type="similarity">
    <text evidence="1 6">Belongs to the peptidase M76 family.</text>
</comment>
<evidence type="ECO:0000256" key="3">
    <source>
        <dbReference type="ARBA" id="ARBA00022723"/>
    </source>
</evidence>
<gene>
    <name evidence="8" type="ORF">Naga_100277g3</name>
</gene>
<feature type="compositionally biased region" description="Polar residues" evidence="7">
    <location>
        <begin position="74"/>
        <end position="83"/>
    </location>
</feature>
<dbReference type="PANTHER" id="PTHR21711">
    <property type="entry name" value="MITOCHONDRIAL INNER MEMBRANE PROTEASE"/>
    <property type="match status" value="1"/>
</dbReference>
<comment type="caution">
    <text evidence="8">The sequence shown here is derived from an EMBL/GenBank/DDBJ whole genome shotgun (WGS) entry which is preliminary data.</text>
</comment>
<dbReference type="Proteomes" id="UP000019335">
    <property type="component" value="Unassembled WGS sequence"/>
</dbReference>
<proteinExistence type="inferred from homology"/>
<evidence type="ECO:0000256" key="1">
    <source>
        <dbReference type="ARBA" id="ARBA00009915"/>
    </source>
</evidence>
<dbReference type="PANTHER" id="PTHR21711:SF0">
    <property type="entry name" value="MITOCHONDRIAL INNER MEMBRANE PROTEASE ATP23 HOMOLOG"/>
    <property type="match status" value="1"/>
</dbReference>